<name>A0A4Q9MWN1_9APHY</name>
<feature type="compositionally biased region" description="Polar residues" evidence="1">
    <location>
        <begin position="727"/>
        <end position="745"/>
    </location>
</feature>
<accession>A0A4Q9MWN1</accession>
<dbReference type="EMBL" id="ML143402">
    <property type="protein sequence ID" value="TBU30911.1"/>
    <property type="molecule type" value="Genomic_DNA"/>
</dbReference>
<sequence length="976" mass="107822">MSSIPPEPTLSLPSSDIAASMAGVPTQIHTHLQDAIDSSNSQHMRIYLAIQALVQNQVDLILKETYQTRFTNWKHEDHRSTCTTVRSKLNLKKNLLKEYPGLLSGPQAVSLRDDDWTPSYIISACILSVQLQVKVHNSNLRVCNIIWRNETSGATALTFYNNHLDPMSSFRHVITKGLSTYRTSKWTLGRRGLGFIRAAHHLMGVLKEGLPISEARKSHGMDLRVGHTVGEFYWQGGLNTGCAESLVLKEEDLTPLSLKNVEGRPDFQFAYDTKVDRTLGASKHTRVQAIYSTRHRYKLSEKRKQADTRATEPTDERSFVEADEVVVTVRGLSGALTPEYLFSGIYSIFPPEKQWPICLSPSAQPIISFFTPSVVNAGLGVASVPQSTQGRFYYRDHLVANVPIGFSKIGINYFGILDASSSGLEGLVPGNFSTEFQQHLFEATDTAIRTHPDLSVGLAEEFLVDASSLPNDCGMTLRTEGRDAYRTAFETAWQRLNPQLANHPGGVYPYVASLDTAEEDKALIVELKMYSIPVHPRIRLLLMKSGAYPPIRVYAESLLLSAYSAPHLQQGTDVLRAALRKLFPESDLAADPLSVRQYTHSYPRVVWDEETRIFVMASSLASRCPAHLGDASDHEGDVDRDERPDCLCWLLLALSAAVASWQSKKQGADPMTVSPSDEQLAHILLDCFKTAMPVLRTVRSTPRDDDAWEKTARDEGGDDDDDALSYLNESEGQAAQAEPPTQSGDPETPTAPPSRSTSAAYPSPVSLVLPRTWALSGARSLSTAQSRPGSVMAGANRSQSAKKASERNPKDSPATIYAEARKTFKKMTSVGRLGDAAIMNVKAAYEKESAALREELAQERARSAALGADLATVKKESKAALASRDETISQRDESVRALTARLKEKTEFAETQTLLAQDQTRRIRELEDMNTEWTSDMKVLKAISAKWLQSPSPRLTNDAHIAEEENGPRKKPRLTL</sequence>
<evidence type="ECO:0000313" key="2">
    <source>
        <dbReference type="EMBL" id="TBU30911.1"/>
    </source>
</evidence>
<protein>
    <submittedName>
        <fullName evidence="2">Uncharacterized protein</fullName>
    </submittedName>
</protein>
<proteinExistence type="predicted"/>
<feature type="compositionally biased region" description="Basic and acidic residues" evidence="1">
    <location>
        <begin position="701"/>
        <end position="715"/>
    </location>
</feature>
<feature type="region of interest" description="Disordered" evidence="1">
    <location>
        <begin position="700"/>
        <end position="763"/>
    </location>
</feature>
<dbReference type="Proteomes" id="UP000292957">
    <property type="component" value="Unassembled WGS sequence"/>
</dbReference>
<reference evidence="2" key="1">
    <citation type="submission" date="2019-01" db="EMBL/GenBank/DDBJ databases">
        <title>Draft genome sequences of three monokaryotic isolates of the white-rot basidiomycete fungus Dichomitus squalens.</title>
        <authorList>
            <consortium name="DOE Joint Genome Institute"/>
            <person name="Lopez S.C."/>
            <person name="Andreopoulos B."/>
            <person name="Pangilinan J."/>
            <person name="Lipzen A."/>
            <person name="Riley R."/>
            <person name="Ahrendt S."/>
            <person name="Ng V."/>
            <person name="Barry K."/>
            <person name="Daum C."/>
            <person name="Grigoriev I.V."/>
            <person name="Hilden K.S."/>
            <person name="Makela M.R."/>
            <person name="de Vries R.P."/>
        </authorList>
    </citation>
    <scope>NUCLEOTIDE SEQUENCE [LARGE SCALE GENOMIC DNA]</scope>
    <source>
        <strain evidence="2">OM18370.1</strain>
    </source>
</reference>
<gene>
    <name evidence="2" type="ORF">BD311DRAFT_786769</name>
</gene>
<evidence type="ECO:0000256" key="1">
    <source>
        <dbReference type="SAM" id="MobiDB-lite"/>
    </source>
</evidence>
<feature type="region of interest" description="Disordered" evidence="1">
    <location>
        <begin position="780"/>
        <end position="814"/>
    </location>
</feature>
<dbReference type="AlphaFoldDB" id="A0A4Q9MWN1"/>
<organism evidence="2">
    <name type="scientific">Dichomitus squalens</name>
    <dbReference type="NCBI Taxonomy" id="114155"/>
    <lineage>
        <taxon>Eukaryota</taxon>
        <taxon>Fungi</taxon>
        <taxon>Dikarya</taxon>
        <taxon>Basidiomycota</taxon>
        <taxon>Agaricomycotina</taxon>
        <taxon>Agaricomycetes</taxon>
        <taxon>Polyporales</taxon>
        <taxon>Polyporaceae</taxon>
        <taxon>Dichomitus</taxon>
    </lineage>
</organism>
<feature type="region of interest" description="Disordered" evidence="1">
    <location>
        <begin position="951"/>
        <end position="976"/>
    </location>
</feature>
<dbReference type="OrthoDB" id="2631524at2759"/>